<dbReference type="EC" id="1.3.5.1" evidence="4"/>
<reference evidence="16" key="1">
    <citation type="submission" date="2022-04" db="EMBL/GenBank/DDBJ databases">
        <title>Human microbiome associated bacterial genomes.</title>
        <authorList>
            <person name="Sandstrom S."/>
            <person name="Salamzade R."/>
            <person name="Kalan L.R."/>
        </authorList>
    </citation>
    <scope>NUCLEOTIDE SEQUENCE</scope>
    <source>
        <strain evidence="16">P3-SID1762</strain>
    </source>
</reference>
<keyword evidence="10" id="KW-0408">Iron</keyword>
<evidence type="ECO:0000313" key="18">
    <source>
        <dbReference type="Proteomes" id="UP001206890"/>
    </source>
</evidence>
<dbReference type="FunFam" id="1.10.1060.10:FF:000003">
    <property type="entry name" value="Succinate dehydrogenase iron-sulfur subunit"/>
    <property type="match status" value="1"/>
</dbReference>
<dbReference type="NCBIfam" id="TIGR00384">
    <property type="entry name" value="dhsB"/>
    <property type="match status" value="1"/>
</dbReference>
<dbReference type="PANTHER" id="PTHR11921:SF29">
    <property type="entry name" value="SUCCINATE DEHYDROGENASE [UBIQUINONE] IRON-SULFUR SUBUNIT, MITOCHONDRIAL"/>
    <property type="match status" value="1"/>
</dbReference>
<dbReference type="AlphaFoldDB" id="A0AAW5QBZ5"/>
<name>A0AAW5QBZ5_9ACTN</name>
<comment type="caution">
    <text evidence="16">The sequence shown here is derived from an EMBL/GenBank/DDBJ whole genome shotgun (WGS) entry which is preliminary data.</text>
</comment>
<comment type="cofactor">
    <cofactor evidence="13">
        <name>[2Fe-2S] cluster</name>
        <dbReference type="ChEBI" id="CHEBI:190135"/>
    </cofactor>
</comment>
<evidence type="ECO:0000256" key="5">
    <source>
        <dbReference type="ARBA" id="ARBA00022485"/>
    </source>
</evidence>
<dbReference type="Proteomes" id="UP001206890">
    <property type="component" value="Unassembled WGS sequence"/>
</dbReference>
<evidence type="ECO:0000256" key="9">
    <source>
        <dbReference type="ARBA" id="ARBA00023002"/>
    </source>
</evidence>
<keyword evidence="8" id="KW-0479">Metal-binding</keyword>
<evidence type="ECO:0000256" key="2">
    <source>
        <dbReference type="ARBA" id="ARBA00001966"/>
    </source>
</evidence>
<evidence type="ECO:0000256" key="7">
    <source>
        <dbReference type="ARBA" id="ARBA00022714"/>
    </source>
</evidence>
<dbReference type="GO" id="GO:0005886">
    <property type="term" value="C:plasma membrane"/>
    <property type="evidence" value="ECO:0007669"/>
    <property type="project" value="TreeGrafter"/>
</dbReference>
<dbReference type="PROSITE" id="PS00198">
    <property type="entry name" value="4FE4S_FER_1"/>
    <property type="match status" value="1"/>
</dbReference>
<keyword evidence="7" id="KW-0001">2Fe-2S</keyword>
<gene>
    <name evidence="17" type="ORF">AB6N35_10935</name>
    <name evidence="16" type="ORF">M3D93_12230</name>
</gene>
<dbReference type="Proteomes" id="UP001560293">
    <property type="component" value="Unassembled WGS sequence"/>
</dbReference>
<evidence type="ECO:0000256" key="6">
    <source>
        <dbReference type="ARBA" id="ARBA00022532"/>
    </source>
</evidence>
<dbReference type="SUPFAM" id="SSF46548">
    <property type="entry name" value="alpha-helical ferredoxin"/>
    <property type="match status" value="1"/>
</dbReference>
<keyword evidence="6" id="KW-0816">Tricarboxylic acid cycle</keyword>
<dbReference type="PROSITE" id="PS51379">
    <property type="entry name" value="4FE4S_FER_2"/>
    <property type="match status" value="1"/>
</dbReference>
<keyword evidence="5" id="KW-0004">4Fe-4S</keyword>
<dbReference type="GO" id="GO:0022904">
    <property type="term" value="P:respiratory electron transport chain"/>
    <property type="evidence" value="ECO:0007669"/>
    <property type="project" value="TreeGrafter"/>
</dbReference>
<dbReference type="GO" id="GO:0051537">
    <property type="term" value="F:2 iron, 2 sulfur cluster binding"/>
    <property type="evidence" value="ECO:0007669"/>
    <property type="project" value="UniProtKB-KW"/>
</dbReference>
<comment type="similarity">
    <text evidence="3">Belongs to the succinate dehydrogenase/fumarate reductase iron-sulfur protein family.</text>
</comment>
<organism evidence="16 18">
    <name type="scientific">Dietzia cinnamea</name>
    <dbReference type="NCBI Taxonomy" id="321318"/>
    <lineage>
        <taxon>Bacteria</taxon>
        <taxon>Bacillati</taxon>
        <taxon>Actinomycetota</taxon>
        <taxon>Actinomycetes</taxon>
        <taxon>Mycobacteriales</taxon>
        <taxon>Dietziaceae</taxon>
        <taxon>Dietzia</taxon>
    </lineage>
</organism>
<evidence type="ECO:0000313" key="19">
    <source>
        <dbReference type="Proteomes" id="UP001560293"/>
    </source>
</evidence>
<protein>
    <recommendedName>
        <fullName evidence="4">succinate dehydrogenase</fullName>
        <ecNumber evidence="4">1.3.5.1</ecNumber>
    </recommendedName>
</protein>
<evidence type="ECO:0000256" key="12">
    <source>
        <dbReference type="ARBA" id="ARBA00023291"/>
    </source>
</evidence>
<dbReference type="Gene3D" id="1.10.1060.10">
    <property type="entry name" value="Alpha-helical ferredoxin"/>
    <property type="match status" value="1"/>
</dbReference>
<feature type="compositionally biased region" description="Basic and acidic residues" evidence="14">
    <location>
        <begin position="9"/>
        <end position="18"/>
    </location>
</feature>
<evidence type="ECO:0000256" key="1">
    <source>
        <dbReference type="ARBA" id="ARBA00001927"/>
    </source>
</evidence>
<dbReference type="GO" id="GO:0006099">
    <property type="term" value="P:tricarboxylic acid cycle"/>
    <property type="evidence" value="ECO:0007669"/>
    <property type="project" value="UniProtKB-KW"/>
</dbReference>
<dbReference type="GO" id="GO:0008177">
    <property type="term" value="F:succinate dehydrogenase (quinone) activity"/>
    <property type="evidence" value="ECO:0007669"/>
    <property type="project" value="UniProtKB-EC"/>
</dbReference>
<reference evidence="19" key="2">
    <citation type="submission" date="2024-07" db="EMBL/GenBank/DDBJ databases">
        <title>Pseudomonas strain that inhibits Aeromonas fish pathogens.</title>
        <authorList>
            <person name="Wildschutte H."/>
        </authorList>
    </citation>
    <scope>NUCLEOTIDE SEQUENCE [LARGE SCALE GENOMIC DNA]</scope>
    <source>
        <strain evidence="19">n60</strain>
    </source>
</reference>
<dbReference type="Pfam" id="PF13183">
    <property type="entry name" value="Fer4_8"/>
    <property type="match status" value="1"/>
</dbReference>
<evidence type="ECO:0000256" key="11">
    <source>
        <dbReference type="ARBA" id="ARBA00023014"/>
    </source>
</evidence>
<dbReference type="InterPro" id="IPR025192">
    <property type="entry name" value="Succ_DH/fum_Rdtase_N"/>
</dbReference>
<dbReference type="GO" id="GO:0051539">
    <property type="term" value="F:4 iron, 4 sulfur cluster binding"/>
    <property type="evidence" value="ECO:0007669"/>
    <property type="project" value="UniProtKB-KW"/>
</dbReference>
<evidence type="ECO:0000256" key="13">
    <source>
        <dbReference type="ARBA" id="ARBA00034078"/>
    </source>
</evidence>
<dbReference type="InterPro" id="IPR050573">
    <property type="entry name" value="SDH/FRD_Iron-Sulfur"/>
</dbReference>
<dbReference type="InterPro" id="IPR012675">
    <property type="entry name" value="Beta-grasp_dom_sf"/>
</dbReference>
<reference evidence="17" key="3">
    <citation type="submission" date="2024-07" db="EMBL/GenBank/DDBJ databases">
        <authorList>
            <person name="Wildschutte H."/>
        </authorList>
    </citation>
    <scope>NUCLEOTIDE SEQUENCE</scope>
    <source>
        <strain evidence="17">N60</strain>
    </source>
</reference>
<sequence>MTTAVDTTKATDGRDPNSDNRPVPPGSTMVTLKIARFNPEDPDSAGWKEYEVPALPSDRLLNLLMYVKNYIDGSLAFRRSCAHGICGSDAMLINGVNRLACKVLMKDMLPKDGKSITITVAPLRGLPVEKDLYVDMEPFFKSYRDVMPYLITSGNQPTAERIQSQTDRARFDDTTKCILCACCTTSCPVFWADGSYFGPAAIVNAHRFIFDSRDEGAAERLEILNDAEGVWRCRTTFNCTDACPRGIQVTQAIQEVKRALLFAR</sequence>
<comment type="cofactor">
    <cofactor evidence="1">
        <name>[3Fe-4S] cluster</name>
        <dbReference type="ChEBI" id="CHEBI:21137"/>
    </cofactor>
</comment>
<evidence type="ECO:0000259" key="15">
    <source>
        <dbReference type="PROSITE" id="PS51379"/>
    </source>
</evidence>
<dbReference type="GO" id="GO:0046872">
    <property type="term" value="F:metal ion binding"/>
    <property type="evidence" value="ECO:0007669"/>
    <property type="project" value="UniProtKB-KW"/>
</dbReference>
<accession>A0AAW5QBZ5</accession>
<dbReference type="EMBL" id="JALXTC010000063">
    <property type="protein sequence ID" value="MCT2118508.1"/>
    <property type="molecule type" value="Genomic_DNA"/>
</dbReference>
<dbReference type="InterPro" id="IPR004489">
    <property type="entry name" value="Succ_DH/fum_Rdtase_Fe-S"/>
</dbReference>
<dbReference type="InterPro" id="IPR017900">
    <property type="entry name" value="4Fe4S_Fe_S_CS"/>
</dbReference>
<proteinExistence type="inferred from homology"/>
<keyword evidence="9 17" id="KW-0560">Oxidoreductase</keyword>
<evidence type="ECO:0000256" key="10">
    <source>
        <dbReference type="ARBA" id="ARBA00023004"/>
    </source>
</evidence>
<dbReference type="SUPFAM" id="SSF54292">
    <property type="entry name" value="2Fe-2S ferredoxin-like"/>
    <property type="match status" value="1"/>
</dbReference>
<evidence type="ECO:0000313" key="16">
    <source>
        <dbReference type="EMBL" id="MCT2118508.1"/>
    </source>
</evidence>
<dbReference type="GO" id="GO:0051538">
    <property type="term" value="F:3 iron, 4 sulfur cluster binding"/>
    <property type="evidence" value="ECO:0007669"/>
    <property type="project" value="UniProtKB-KW"/>
</dbReference>
<dbReference type="RefSeq" id="WP_061228076.1">
    <property type="nucleotide sequence ID" value="NZ_JALXLT010000053.1"/>
</dbReference>
<comment type="cofactor">
    <cofactor evidence="2">
        <name>[4Fe-4S] cluster</name>
        <dbReference type="ChEBI" id="CHEBI:49883"/>
    </cofactor>
</comment>
<evidence type="ECO:0000313" key="17">
    <source>
        <dbReference type="EMBL" id="MEX6464846.1"/>
    </source>
</evidence>
<feature type="region of interest" description="Disordered" evidence="14">
    <location>
        <begin position="1"/>
        <end position="26"/>
    </location>
</feature>
<dbReference type="Pfam" id="PF13085">
    <property type="entry name" value="Fer2_3"/>
    <property type="match status" value="1"/>
</dbReference>
<dbReference type="InterPro" id="IPR017896">
    <property type="entry name" value="4Fe4S_Fe-S-bd"/>
</dbReference>
<dbReference type="GO" id="GO:0009055">
    <property type="term" value="F:electron transfer activity"/>
    <property type="evidence" value="ECO:0007669"/>
    <property type="project" value="InterPro"/>
</dbReference>
<dbReference type="EMBL" id="JBFTEZ010000002">
    <property type="protein sequence ID" value="MEX6464846.1"/>
    <property type="molecule type" value="Genomic_DNA"/>
</dbReference>
<dbReference type="PANTHER" id="PTHR11921">
    <property type="entry name" value="SUCCINATE DEHYDROGENASE IRON-SULFUR PROTEIN"/>
    <property type="match status" value="1"/>
</dbReference>
<feature type="domain" description="4Fe-4S ferredoxin-type" evidence="15">
    <location>
        <begin position="167"/>
        <end position="189"/>
    </location>
</feature>
<keyword evidence="11" id="KW-0411">Iron-sulfur</keyword>
<evidence type="ECO:0000256" key="8">
    <source>
        <dbReference type="ARBA" id="ARBA00022723"/>
    </source>
</evidence>
<dbReference type="NCBIfam" id="NF004616">
    <property type="entry name" value="PRK05950.1"/>
    <property type="match status" value="1"/>
</dbReference>
<keyword evidence="12" id="KW-0003">3Fe-4S</keyword>
<keyword evidence="19" id="KW-1185">Reference proteome</keyword>
<dbReference type="InterPro" id="IPR009051">
    <property type="entry name" value="Helical_ferredxn"/>
</dbReference>
<evidence type="ECO:0000256" key="4">
    <source>
        <dbReference type="ARBA" id="ARBA00012792"/>
    </source>
</evidence>
<evidence type="ECO:0000256" key="14">
    <source>
        <dbReference type="SAM" id="MobiDB-lite"/>
    </source>
</evidence>
<dbReference type="Gene3D" id="3.10.20.30">
    <property type="match status" value="1"/>
</dbReference>
<evidence type="ECO:0000256" key="3">
    <source>
        <dbReference type="ARBA" id="ARBA00009433"/>
    </source>
</evidence>
<dbReference type="InterPro" id="IPR036010">
    <property type="entry name" value="2Fe-2S_ferredoxin-like_sf"/>
</dbReference>